<accession>A0ABV3NZ45</accession>
<sequence>MHSPYQPINCDLHDYLEIACMHHYRLNIELNDGQHFVATAITTRTASSKEEFLLLQNENQQFEIRLDKLRVITPLNKNASFGCITF</sequence>
<evidence type="ECO:0000313" key="2">
    <source>
        <dbReference type="Proteomes" id="UP001555342"/>
    </source>
</evidence>
<evidence type="ECO:0000313" key="1">
    <source>
        <dbReference type="EMBL" id="MEW7314807.1"/>
    </source>
</evidence>
<gene>
    <name evidence="1" type="ORF">AB1E22_19235</name>
</gene>
<organism evidence="1 2">
    <name type="scientific">Buttiauxella gaviniae</name>
    <dbReference type="NCBI Taxonomy" id="82990"/>
    <lineage>
        <taxon>Bacteria</taxon>
        <taxon>Pseudomonadati</taxon>
        <taxon>Pseudomonadota</taxon>
        <taxon>Gammaproteobacteria</taxon>
        <taxon>Enterobacterales</taxon>
        <taxon>Enterobacteriaceae</taxon>
        <taxon>Buttiauxella</taxon>
    </lineage>
</organism>
<protein>
    <submittedName>
        <fullName evidence="1">Rho-binding antiterminator</fullName>
    </submittedName>
</protein>
<dbReference type="InterPro" id="IPR023534">
    <property type="entry name" value="Rof/RNase_P-like"/>
</dbReference>
<dbReference type="Proteomes" id="UP001555342">
    <property type="component" value="Unassembled WGS sequence"/>
</dbReference>
<dbReference type="InterPro" id="IPR038626">
    <property type="entry name" value="Rof-like_sf"/>
</dbReference>
<name>A0ABV3NZ45_9ENTR</name>
<proteinExistence type="predicted"/>
<dbReference type="Gene3D" id="2.30.30.400">
    <property type="entry name" value="Rof-like"/>
    <property type="match status" value="1"/>
</dbReference>
<keyword evidence="2" id="KW-1185">Reference proteome</keyword>
<dbReference type="EMBL" id="JBFMVT010000002">
    <property type="protein sequence ID" value="MEW7314807.1"/>
    <property type="molecule type" value="Genomic_DNA"/>
</dbReference>
<dbReference type="Pfam" id="PF07073">
    <property type="entry name" value="ROF"/>
    <property type="match status" value="1"/>
</dbReference>
<comment type="caution">
    <text evidence="1">The sequence shown here is derived from an EMBL/GenBank/DDBJ whole genome shotgun (WGS) entry which is preliminary data.</text>
</comment>
<dbReference type="InterPro" id="IPR009778">
    <property type="entry name" value="ROF"/>
</dbReference>
<dbReference type="RefSeq" id="WP_367596823.1">
    <property type="nucleotide sequence ID" value="NZ_JBFMVT010000002.1"/>
</dbReference>
<reference evidence="1 2" key="1">
    <citation type="submission" date="2024-07" db="EMBL/GenBank/DDBJ databases">
        <authorList>
            <person name="Wang L."/>
        </authorList>
    </citation>
    <scope>NUCLEOTIDE SEQUENCE [LARGE SCALE GENOMIC DNA]</scope>
    <source>
        <strain evidence="1 2">WL359</strain>
    </source>
</reference>
<dbReference type="SUPFAM" id="SSF101744">
    <property type="entry name" value="Rof/RNase P subunit-like"/>
    <property type="match status" value="1"/>
</dbReference>